<comment type="caution">
    <text evidence="1">The sequence shown here is derived from an EMBL/GenBank/DDBJ whole genome shotgun (WGS) entry which is preliminary data.</text>
</comment>
<keyword evidence="2" id="KW-1185">Reference proteome</keyword>
<accession>A0A4R0RME7</accession>
<reference evidence="1 2" key="1">
    <citation type="submission" date="2018-11" db="EMBL/GenBank/DDBJ databases">
        <title>Genome assembly of Steccherinum ochraceum LE-BIN_3174, the white-rot fungus of the Steccherinaceae family (The Residual Polyporoid clade, Polyporales, Basidiomycota).</title>
        <authorList>
            <person name="Fedorova T.V."/>
            <person name="Glazunova O.A."/>
            <person name="Landesman E.O."/>
            <person name="Moiseenko K.V."/>
            <person name="Psurtseva N.V."/>
            <person name="Savinova O.S."/>
            <person name="Shakhova N.V."/>
            <person name="Tyazhelova T.V."/>
            <person name="Vasina D.V."/>
        </authorList>
    </citation>
    <scope>NUCLEOTIDE SEQUENCE [LARGE SCALE GENOMIC DNA]</scope>
    <source>
        <strain evidence="1 2">LE-BIN_3174</strain>
    </source>
</reference>
<dbReference type="EMBL" id="RWJN01000057">
    <property type="protein sequence ID" value="TCD68786.1"/>
    <property type="molecule type" value="Genomic_DNA"/>
</dbReference>
<proteinExistence type="predicted"/>
<organism evidence="1 2">
    <name type="scientific">Steccherinum ochraceum</name>
    <dbReference type="NCBI Taxonomy" id="92696"/>
    <lineage>
        <taxon>Eukaryota</taxon>
        <taxon>Fungi</taxon>
        <taxon>Dikarya</taxon>
        <taxon>Basidiomycota</taxon>
        <taxon>Agaricomycotina</taxon>
        <taxon>Agaricomycetes</taxon>
        <taxon>Polyporales</taxon>
        <taxon>Steccherinaceae</taxon>
        <taxon>Steccherinum</taxon>
    </lineage>
</organism>
<dbReference type="OrthoDB" id="2523383at2759"/>
<dbReference type="Proteomes" id="UP000292702">
    <property type="component" value="Unassembled WGS sequence"/>
</dbReference>
<dbReference type="AlphaFoldDB" id="A0A4R0RME7"/>
<name>A0A4R0RME7_9APHY</name>
<protein>
    <submittedName>
        <fullName evidence="1">Uncharacterized protein</fullName>
    </submittedName>
</protein>
<evidence type="ECO:0000313" key="2">
    <source>
        <dbReference type="Proteomes" id="UP000292702"/>
    </source>
</evidence>
<sequence length="324" mass="35278">MFQVASRPAAPFSDMQTYNHHQHAPTPVLNLPSSLKRPAFKEIVRSNLTKVDPNIPNYPLEFIKHHLKSRASEMRRALSLMSIMSSLPKSHLPPFLDVPLMPSSNPPETNDFPTHLLAVSANKTPASSPNTPTAASFASQMSGASAFVSLYPTNALVLATHCTQLPPFPIQRSEDETAASMRLPIIPVTVPHGETFPALHQFLHDKRSDKLLSFLLPSLSARFPRPSSSSSSSSRGSQEIPLYVSAFSSDHVVRFAQELISAAYAATGPQGAASGLMAHTKIIQGLWQNTCSLGIHDAELWATMDFAYAIILSALTGLATRERY</sequence>
<evidence type="ECO:0000313" key="1">
    <source>
        <dbReference type="EMBL" id="TCD68786.1"/>
    </source>
</evidence>
<gene>
    <name evidence="1" type="ORF">EIP91_009800</name>
</gene>